<dbReference type="Gene3D" id="4.10.1080.10">
    <property type="entry name" value="TSP type-3 repeat"/>
    <property type="match status" value="1"/>
</dbReference>
<dbReference type="InterPro" id="IPR028974">
    <property type="entry name" value="TSP_type-3_rpt"/>
</dbReference>
<dbReference type="Proteomes" id="UP000709336">
    <property type="component" value="Unassembled WGS sequence"/>
</dbReference>
<comment type="caution">
    <text evidence="1">The sequence shown here is derived from an EMBL/GenBank/DDBJ whole genome shotgun (WGS) entry which is preliminary data.</text>
</comment>
<dbReference type="EMBL" id="JAATNW010000005">
    <property type="protein sequence ID" value="NMH60207.1"/>
    <property type="molecule type" value="Genomic_DNA"/>
</dbReference>
<evidence type="ECO:0000313" key="2">
    <source>
        <dbReference type="Proteomes" id="UP000709336"/>
    </source>
</evidence>
<dbReference type="RefSeq" id="WP_169210781.1">
    <property type="nucleotide sequence ID" value="NZ_JAATNW010000005.1"/>
</dbReference>
<organism evidence="1 2">
    <name type="scientific">Alteromonas ponticola</name>
    <dbReference type="NCBI Taxonomy" id="2720613"/>
    <lineage>
        <taxon>Bacteria</taxon>
        <taxon>Pseudomonadati</taxon>
        <taxon>Pseudomonadota</taxon>
        <taxon>Gammaproteobacteria</taxon>
        <taxon>Alteromonadales</taxon>
        <taxon>Alteromonadaceae</taxon>
        <taxon>Alteromonas/Salinimonas group</taxon>
        <taxon>Alteromonas</taxon>
    </lineage>
</organism>
<protein>
    <recommendedName>
        <fullName evidence="3">Exo-alpha-sialidase</fullName>
    </recommendedName>
</protein>
<keyword evidence="2" id="KW-1185">Reference proteome</keyword>
<evidence type="ECO:0000313" key="1">
    <source>
        <dbReference type="EMBL" id="NMH60207.1"/>
    </source>
</evidence>
<proteinExistence type="predicted"/>
<dbReference type="InterPro" id="IPR036278">
    <property type="entry name" value="Sialidase_sf"/>
</dbReference>
<evidence type="ECO:0008006" key="3">
    <source>
        <dbReference type="Google" id="ProtNLM"/>
    </source>
</evidence>
<dbReference type="SUPFAM" id="SSF50939">
    <property type="entry name" value="Sialidases"/>
    <property type="match status" value="1"/>
</dbReference>
<sequence length="820" mass="91704">MAVWMQEIKSILSVCVCLFLASCGGSDNDSKSIALPPNSIPNVQDEPVQYAVTGVGVKGPLQHATVNLYKLDANKLHGFGELLATGNTNKATQIEGLSIEGEIDGEYIIEFQSNDATIDITTGQPPTFTYLTNVVSATQIRQGELVYATPLSTLVSELTIINLLGGDSFSRAHAGSVATVESFFSFGLTEQLDIVKTPPILTAETVTEAQQQDTLHLRMANEATAVFIHQLFKSISHSELNFEQFLLEVVHDLVDGKLNGVASDGEVTSYTESDVKELVIPLGLLEVINSNRLAILRLKDELVKETAITEVESLDTSLLRIDENRIRYEQISMNHDIDNDGIINSEDEDDDNDGVADFKDQFRQNYLESRDFDNDGIGDNADLDDDNDGIPDYEDNITVSYIKSHFTVEESVLIWVRGLNPDGKLATDDNGWHVQYHIYDMQQPDRWIIQYGADGYYNGSFDSSKNEWLVSFPTPPYEGDFEIRFVLYCSKAEQDCDDQTTYFSWEQVHPFTVSCADQNLCEYTPAPEPGVNISQSDYIADYITSTIRSDGKLFVAYRNWQPNDFKDYLSVSTDRGKNWSVVYEYDDDYSPHIIIENNAEMLVAVEDCGSKICVRSSQNGSEWNSLSMIDVTEHLQCTDSSCGYSFGANSLIESQDGEYLLTYSFNSDVYLRRSSDLIEWTDAITMSDIVEGFGSGSTLFQQEDGTFILVYLSEDREFLVVTKSDDGTVWTETQTIASSSYYSRVTILNDNGTVRLFFSSHRTLYSAELNFSGQFDEPVAIKENLSFGAGVILLDNKLSLIYEDTVNNKGNVFFETIENF</sequence>
<dbReference type="CDD" id="cd15482">
    <property type="entry name" value="Sialidase_non-viral"/>
    <property type="match status" value="1"/>
</dbReference>
<dbReference type="InterPro" id="IPR023296">
    <property type="entry name" value="Glyco_hydro_beta-prop_sf"/>
</dbReference>
<reference evidence="1 2" key="1">
    <citation type="submission" date="2020-03" db="EMBL/GenBank/DDBJ databases">
        <title>Alteromonas ponticola sp. nov., isolated from seawater.</title>
        <authorList>
            <person name="Yoon J.-H."/>
            <person name="Kim Y.-O."/>
        </authorList>
    </citation>
    <scope>NUCLEOTIDE SEQUENCE [LARGE SCALE GENOMIC DNA]</scope>
    <source>
        <strain evidence="1 2">MYP5</strain>
    </source>
</reference>
<name>A0ABX1R3Z6_9ALTE</name>
<gene>
    <name evidence="1" type="ORF">HCJ96_09280</name>
</gene>
<accession>A0ABX1R3Z6</accession>
<dbReference type="Gene3D" id="2.115.10.20">
    <property type="entry name" value="Glycosyl hydrolase domain, family 43"/>
    <property type="match status" value="1"/>
</dbReference>
<dbReference type="SUPFAM" id="SSF103647">
    <property type="entry name" value="TSP type-3 repeat"/>
    <property type="match status" value="1"/>
</dbReference>